<dbReference type="PANTHER" id="PTHR19856:SF0">
    <property type="entry name" value="WD REPEAT-CONTAINING PROTEIN 1"/>
    <property type="match status" value="1"/>
</dbReference>
<dbReference type="Pfam" id="PF00400">
    <property type="entry name" value="WD40"/>
    <property type="match status" value="6"/>
</dbReference>
<dbReference type="GO" id="GO:0045214">
    <property type="term" value="P:sarcomere organization"/>
    <property type="evidence" value="ECO:0007669"/>
    <property type="project" value="TreeGrafter"/>
</dbReference>
<dbReference type="AlphaFoldDB" id="A0AAW1LW40"/>
<feature type="repeat" description="WD" evidence="5">
    <location>
        <begin position="114"/>
        <end position="155"/>
    </location>
</feature>
<evidence type="ECO:0000256" key="1">
    <source>
        <dbReference type="ARBA" id="ARBA00022574"/>
    </source>
</evidence>
<dbReference type="PROSITE" id="PS50082">
    <property type="entry name" value="WD_REPEATS_2"/>
    <property type="match status" value="4"/>
</dbReference>
<reference evidence="6 7" key="1">
    <citation type="journal article" date="2024" name="BMC Genomics">
        <title>De novo assembly and annotation of Popillia japonica's genome with initial clues to its potential as an invasive pest.</title>
        <authorList>
            <person name="Cucini C."/>
            <person name="Boschi S."/>
            <person name="Funari R."/>
            <person name="Cardaioli E."/>
            <person name="Iannotti N."/>
            <person name="Marturano G."/>
            <person name="Paoli F."/>
            <person name="Bruttini M."/>
            <person name="Carapelli A."/>
            <person name="Frati F."/>
            <person name="Nardi F."/>
        </authorList>
    </citation>
    <scope>NUCLEOTIDE SEQUENCE [LARGE SCALE GENOMIC DNA]</scope>
    <source>
        <strain evidence="6">DMR45628</strain>
    </source>
</reference>
<dbReference type="EMBL" id="JASPKY010000076">
    <property type="protein sequence ID" value="KAK9739367.1"/>
    <property type="molecule type" value="Genomic_DNA"/>
</dbReference>
<dbReference type="GO" id="GO:0030864">
    <property type="term" value="C:cortical actin cytoskeleton"/>
    <property type="evidence" value="ECO:0007669"/>
    <property type="project" value="TreeGrafter"/>
</dbReference>
<dbReference type="GO" id="GO:0040011">
    <property type="term" value="P:locomotion"/>
    <property type="evidence" value="ECO:0007669"/>
    <property type="project" value="TreeGrafter"/>
</dbReference>
<evidence type="ECO:0000256" key="2">
    <source>
        <dbReference type="ARBA" id="ARBA00022737"/>
    </source>
</evidence>
<dbReference type="GO" id="GO:0030042">
    <property type="term" value="P:actin filament depolymerization"/>
    <property type="evidence" value="ECO:0007669"/>
    <property type="project" value="TreeGrafter"/>
</dbReference>
<accession>A0AAW1LW40</accession>
<evidence type="ECO:0000313" key="6">
    <source>
        <dbReference type="EMBL" id="KAK9739367.1"/>
    </source>
</evidence>
<keyword evidence="1 5" id="KW-0853">WD repeat</keyword>
<dbReference type="InterPro" id="IPR036322">
    <property type="entry name" value="WD40_repeat_dom_sf"/>
</dbReference>
<dbReference type="PROSITE" id="PS50294">
    <property type="entry name" value="WD_REPEATS_REGION"/>
    <property type="match status" value="4"/>
</dbReference>
<feature type="repeat" description="WD" evidence="5">
    <location>
        <begin position="70"/>
        <end position="111"/>
    </location>
</feature>
<comment type="caution">
    <text evidence="6">The sequence shown here is derived from an EMBL/GenBank/DDBJ whole genome shotgun (WGS) entry which is preliminary data.</text>
</comment>
<dbReference type="SMART" id="SM00320">
    <property type="entry name" value="WD40"/>
    <property type="match status" value="8"/>
</dbReference>
<dbReference type="Proteomes" id="UP001458880">
    <property type="component" value="Unassembled WGS sequence"/>
</dbReference>
<feature type="repeat" description="WD" evidence="5">
    <location>
        <begin position="200"/>
        <end position="241"/>
    </location>
</feature>
<dbReference type="FunFam" id="2.130.10.10:FF:000167">
    <property type="entry name" value="Actin-interacting protein 1"/>
    <property type="match status" value="1"/>
</dbReference>
<evidence type="ECO:0000256" key="5">
    <source>
        <dbReference type="PROSITE-ProRule" id="PRU00221"/>
    </source>
</evidence>
<dbReference type="InterPro" id="IPR001680">
    <property type="entry name" value="WD40_rpt"/>
</dbReference>
<evidence type="ECO:0000313" key="7">
    <source>
        <dbReference type="Proteomes" id="UP001458880"/>
    </source>
</evidence>
<keyword evidence="2" id="KW-0677">Repeat</keyword>
<name>A0AAW1LW40_POPJA</name>
<dbReference type="GO" id="GO:0030833">
    <property type="term" value="P:regulation of actin filament polymerization"/>
    <property type="evidence" value="ECO:0007669"/>
    <property type="project" value="UniProtKB-ARBA"/>
</dbReference>
<sequence>MNSTLSEDLSKILLGLRTINEWLSSEKVARDSGMSSCPKRGRLPFRIITGSEDNTIGIFEGPPFKFKMTKQEHSRFVQAVKYSPSGNLFASAGFDGKVFMYDGTSSDLVGEVGSPAHGGGVYGVAWSPDGKQLLTASGDKTSRLWDVETRQMVSEFVMGSTVEDQQVSCLWQGQYLLSVSLSGFINYLDVNNPTKPLRIVKGHNKPITVLTLSEDHSNIFTGSHDGFVTNWNAQTGENLRIDGVGHGNQINGIKAQGTLLYTCGIDDSVKQIDIENNTYTKVEVKLGSQPRGMDLLNEQNIIVTASVNEITVIQDNRKVSTLKVSYEPSSASVSPRGDVAIGGTMDNKVHIYELKGTELVQKLELDHLGPVTDVAYSPDDKYLVASDSNRKVILYSVPEYKLATNQEWGFHNARVNCIAWSPDSLLVASGSLDTNIIIWSVEKPNKHIIVKNAHAQSQITRVSWLDNNTLVSVGQDCNTKLWTITPF</sequence>
<dbReference type="PANTHER" id="PTHR19856">
    <property type="entry name" value="WD-REPEATCONTAINING PROTEIN WDR1"/>
    <property type="match status" value="1"/>
</dbReference>
<gene>
    <name evidence="6" type="ORF">QE152_g9105</name>
</gene>
<feature type="repeat" description="WD" evidence="5">
    <location>
        <begin position="411"/>
        <end position="442"/>
    </location>
</feature>
<dbReference type="CDD" id="cd00200">
    <property type="entry name" value="WD40"/>
    <property type="match status" value="1"/>
</dbReference>
<dbReference type="PROSITE" id="PS00678">
    <property type="entry name" value="WD_REPEATS_1"/>
    <property type="match status" value="1"/>
</dbReference>
<protein>
    <recommendedName>
        <fullName evidence="4">Actin-interacting protein 1</fullName>
    </recommendedName>
</protein>
<dbReference type="GO" id="GO:0051015">
    <property type="term" value="F:actin filament binding"/>
    <property type="evidence" value="ECO:0007669"/>
    <property type="project" value="TreeGrafter"/>
</dbReference>
<dbReference type="SUPFAM" id="SSF50978">
    <property type="entry name" value="WD40 repeat-like"/>
    <property type="match status" value="2"/>
</dbReference>
<proteinExistence type="inferred from homology"/>
<organism evidence="6 7">
    <name type="scientific">Popillia japonica</name>
    <name type="common">Japanese beetle</name>
    <dbReference type="NCBI Taxonomy" id="7064"/>
    <lineage>
        <taxon>Eukaryota</taxon>
        <taxon>Metazoa</taxon>
        <taxon>Ecdysozoa</taxon>
        <taxon>Arthropoda</taxon>
        <taxon>Hexapoda</taxon>
        <taxon>Insecta</taxon>
        <taxon>Pterygota</taxon>
        <taxon>Neoptera</taxon>
        <taxon>Endopterygota</taxon>
        <taxon>Coleoptera</taxon>
        <taxon>Polyphaga</taxon>
        <taxon>Scarabaeiformia</taxon>
        <taxon>Scarabaeidae</taxon>
        <taxon>Rutelinae</taxon>
        <taxon>Popillia</taxon>
    </lineage>
</organism>
<dbReference type="Gene3D" id="2.130.10.10">
    <property type="entry name" value="YVTN repeat-like/Quinoprotein amine dehydrogenase"/>
    <property type="match status" value="2"/>
</dbReference>
<keyword evidence="7" id="KW-1185">Reference proteome</keyword>
<dbReference type="GO" id="GO:0030834">
    <property type="term" value="P:regulation of actin filament depolymerization"/>
    <property type="evidence" value="ECO:0007669"/>
    <property type="project" value="UniProtKB-ARBA"/>
</dbReference>
<evidence type="ECO:0000256" key="3">
    <source>
        <dbReference type="ARBA" id="ARBA00038366"/>
    </source>
</evidence>
<evidence type="ECO:0000256" key="4">
    <source>
        <dbReference type="ARBA" id="ARBA00067845"/>
    </source>
</evidence>
<dbReference type="InterPro" id="IPR015943">
    <property type="entry name" value="WD40/YVTN_repeat-like_dom_sf"/>
</dbReference>
<dbReference type="InterPro" id="IPR019775">
    <property type="entry name" value="WD40_repeat_CS"/>
</dbReference>
<comment type="similarity">
    <text evidence="3">Belongs to the WD repeat AIP1 family.</text>
</comment>